<dbReference type="AlphaFoldDB" id="A0A0G9MR60"/>
<name>A0A0G9MR60_9SPHN</name>
<evidence type="ECO:0000256" key="1">
    <source>
        <dbReference type="SAM" id="MobiDB-lite"/>
    </source>
</evidence>
<comment type="caution">
    <text evidence="2">The sequence shown here is derived from an EMBL/GenBank/DDBJ whole genome shotgun (WGS) entry which is preliminary data.</text>
</comment>
<sequence length="117" mass="12812">MHTDRKSPRPPRPAKRGPRELLTEALLDLGKRQGRITHHSENSWASITFAGSRHRVVLRFDGAEAVDAGECFIAFLPEHEFAIRGQLVADAAVVAADSAMEPPSLTVTCEILLLEEG</sequence>
<gene>
    <name evidence="2" type="ORF">AAW01_04305</name>
</gene>
<dbReference type="PATRIC" id="fig|502682.8.peg.879"/>
<dbReference type="Proteomes" id="UP000053070">
    <property type="component" value="Unassembled WGS sequence"/>
</dbReference>
<dbReference type="EMBL" id="LBHC01000001">
    <property type="protein sequence ID" value="KLE33197.1"/>
    <property type="molecule type" value="Genomic_DNA"/>
</dbReference>
<accession>A0A0G9MR60</accession>
<evidence type="ECO:0000313" key="3">
    <source>
        <dbReference type="Proteomes" id="UP000053070"/>
    </source>
</evidence>
<organism evidence="2 3">
    <name type="scientific">Aurantiacibacter gangjinensis</name>
    <dbReference type="NCBI Taxonomy" id="502682"/>
    <lineage>
        <taxon>Bacteria</taxon>
        <taxon>Pseudomonadati</taxon>
        <taxon>Pseudomonadota</taxon>
        <taxon>Alphaproteobacteria</taxon>
        <taxon>Sphingomonadales</taxon>
        <taxon>Erythrobacteraceae</taxon>
        <taxon>Aurantiacibacter</taxon>
    </lineage>
</organism>
<feature type="region of interest" description="Disordered" evidence="1">
    <location>
        <begin position="1"/>
        <end position="20"/>
    </location>
</feature>
<keyword evidence="3" id="KW-1185">Reference proteome</keyword>
<evidence type="ECO:0000313" key="2">
    <source>
        <dbReference type="EMBL" id="KLE33197.1"/>
    </source>
</evidence>
<protein>
    <submittedName>
        <fullName evidence="2">Uncharacterized protein</fullName>
    </submittedName>
</protein>
<dbReference type="STRING" id="502682.BMF35_a2285"/>
<proteinExistence type="predicted"/>
<reference evidence="2 3" key="1">
    <citation type="submission" date="2015-04" db="EMBL/GenBank/DDBJ databases">
        <title>The draft genome sequence of Erythrobacr gangjinensis K7-2.</title>
        <authorList>
            <person name="Zhuang L."/>
            <person name="Liu Y."/>
            <person name="Shao Z."/>
        </authorList>
    </citation>
    <scope>NUCLEOTIDE SEQUENCE [LARGE SCALE GENOMIC DNA]</scope>
    <source>
        <strain evidence="2 3">K7-2</strain>
    </source>
</reference>